<dbReference type="EMBL" id="KN837260">
    <property type="protein sequence ID" value="KIJ30498.1"/>
    <property type="molecule type" value="Genomic_DNA"/>
</dbReference>
<reference evidence="1 2" key="1">
    <citation type="submission" date="2014-06" db="EMBL/GenBank/DDBJ databases">
        <title>Evolutionary Origins and Diversification of the Mycorrhizal Mutualists.</title>
        <authorList>
            <consortium name="DOE Joint Genome Institute"/>
            <consortium name="Mycorrhizal Genomics Consortium"/>
            <person name="Kohler A."/>
            <person name="Kuo A."/>
            <person name="Nagy L.G."/>
            <person name="Floudas D."/>
            <person name="Copeland A."/>
            <person name="Barry K.W."/>
            <person name="Cichocki N."/>
            <person name="Veneault-Fourrey C."/>
            <person name="LaButti K."/>
            <person name="Lindquist E.A."/>
            <person name="Lipzen A."/>
            <person name="Lundell T."/>
            <person name="Morin E."/>
            <person name="Murat C."/>
            <person name="Riley R."/>
            <person name="Ohm R."/>
            <person name="Sun H."/>
            <person name="Tunlid A."/>
            <person name="Henrissat B."/>
            <person name="Grigoriev I.V."/>
            <person name="Hibbett D.S."/>
            <person name="Martin F."/>
        </authorList>
    </citation>
    <scope>NUCLEOTIDE SEQUENCE [LARGE SCALE GENOMIC DNA]</scope>
    <source>
        <strain evidence="1 2">SS14</strain>
    </source>
</reference>
<accession>A0A0C9TL20</accession>
<keyword evidence="2" id="KW-1185">Reference proteome</keyword>
<dbReference type="Proteomes" id="UP000054279">
    <property type="component" value="Unassembled WGS sequence"/>
</dbReference>
<protein>
    <submittedName>
        <fullName evidence="1">Uncharacterized protein</fullName>
    </submittedName>
</protein>
<evidence type="ECO:0000313" key="1">
    <source>
        <dbReference type="EMBL" id="KIJ30498.1"/>
    </source>
</evidence>
<dbReference type="AlphaFoldDB" id="A0A0C9TL20"/>
<gene>
    <name evidence="1" type="ORF">M422DRAFT_267930</name>
</gene>
<sequence>MPFHIHTPIHYHDYAHNPIVEGHTQLEVEVSMSSTETSDLSRYILHDSDLCQSSWYGLNNIFSLDPSLSSAIHYQFESLCHEIVKAGNHSSIPLLHTGRFLYTIPDAQLSKIEMPFLPFGNVKELTLNPLNIFGTKDMVCKLFQLYQKDFHKLQAWLALVTFQASGHC</sequence>
<name>A0A0C9TL20_SPHS4</name>
<organism evidence="1 2">
    <name type="scientific">Sphaerobolus stellatus (strain SS14)</name>
    <dbReference type="NCBI Taxonomy" id="990650"/>
    <lineage>
        <taxon>Eukaryota</taxon>
        <taxon>Fungi</taxon>
        <taxon>Dikarya</taxon>
        <taxon>Basidiomycota</taxon>
        <taxon>Agaricomycotina</taxon>
        <taxon>Agaricomycetes</taxon>
        <taxon>Phallomycetidae</taxon>
        <taxon>Geastrales</taxon>
        <taxon>Sphaerobolaceae</taxon>
        <taxon>Sphaerobolus</taxon>
    </lineage>
</organism>
<proteinExistence type="predicted"/>
<dbReference type="HOGENOM" id="CLU_1587530_0_0_1"/>
<evidence type="ECO:0000313" key="2">
    <source>
        <dbReference type="Proteomes" id="UP000054279"/>
    </source>
</evidence>